<dbReference type="GO" id="GO:0006740">
    <property type="term" value="P:NADPH regeneration"/>
    <property type="evidence" value="ECO:0007669"/>
    <property type="project" value="TreeGrafter"/>
</dbReference>
<sequence length="395" mass="40955">MRIAVAKEVDAAEPRVALTPDAVKKLAGLGGEIVVETGAGLRAGATDEAYKETGATIVGSRAEALKDADVLLAVRRPQPGGLDGLKSGAVVLAVMDPYGKADEIGALAKSGAALFAMELMPRITRAQVMDVLSSQANLAGYRAVIDAAAEFGRAFPQMMTAAGTVPPAKAFVMGAGVAGLQAIATARRLGAQVSATDVRPAAKEQVASLGAKFVAVEDDEFRQAETAGGYAKEMSAEYKKKQAELVASHISKQDIVITTALIPGRPAPRLVTTEMVKSMKPGSVVVDLAVERGGNVEGAKPDEVVEVAGVKIVGHVNWAGRLAASSSALYAKNLSAFLETMIDKETKSLKVNWDDELVKATALTRDGAVIHPILKPADAPAEAPKPADDQPKESS</sequence>
<dbReference type="InterPro" id="IPR036291">
    <property type="entry name" value="NAD(P)-bd_dom_sf"/>
</dbReference>
<evidence type="ECO:0000256" key="2">
    <source>
        <dbReference type="ARBA" id="ARBA00005689"/>
    </source>
</evidence>
<dbReference type="SUPFAM" id="SSF51735">
    <property type="entry name" value="NAD(P)-binding Rossmann-fold domains"/>
    <property type="match status" value="1"/>
</dbReference>
<keyword evidence="15" id="KW-0560">Oxidoreductase</keyword>
<keyword evidence="6" id="KW-1278">Translocase</keyword>
<dbReference type="GO" id="GO:0050661">
    <property type="term" value="F:NADP binding"/>
    <property type="evidence" value="ECO:0007669"/>
    <property type="project" value="TreeGrafter"/>
</dbReference>
<comment type="caution">
    <text evidence="15">The sequence shown here is derived from an EMBL/GenBank/DDBJ whole genome shotgun (WGS) entry which is preliminary data.</text>
</comment>
<dbReference type="SUPFAM" id="SSF52283">
    <property type="entry name" value="Formate/glycerate dehydrogenase catalytic domain-like"/>
    <property type="match status" value="1"/>
</dbReference>
<comment type="catalytic activity">
    <reaction evidence="8">
        <text>NAD(+) + NADPH + H(+)(in) = NADH + NADP(+) + H(+)(out)</text>
        <dbReference type="Rhea" id="RHEA:47992"/>
        <dbReference type="ChEBI" id="CHEBI:15378"/>
        <dbReference type="ChEBI" id="CHEBI:57540"/>
        <dbReference type="ChEBI" id="CHEBI:57783"/>
        <dbReference type="ChEBI" id="CHEBI:57945"/>
        <dbReference type="ChEBI" id="CHEBI:58349"/>
        <dbReference type="EC" id="7.1.1.1"/>
    </reaction>
</comment>
<dbReference type="AlphaFoldDB" id="A0A4Q0MNB2"/>
<dbReference type="InterPro" id="IPR007886">
    <property type="entry name" value="AlaDH/PNT_N"/>
</dbReference>
<evidence type="ECO:0000313" key="16">
    <source>
        <dbReference type="Proteomes" id="UP000289708"/>
    </source>
</evidence>
<feature type="domain" description="Alanine dehydrogenase/pyridine nucleotide transhydrogenase N-terminal" evidence="14">
    <location>
        <begin position="4"/>
        <end position="139"/>
    </location>
</feature>
<evidence type="ECO:0000256" key="3">
    <source>
        <dbReference type="ARBA" id="ARBA00012943"/>
    </source>
</evidence>
<evidence type="ECO:0000256" key="5">
    <source>
        <dbReference type="ARBA" id="ARBA00022857"/>
    </source>
</evidence>
<comment type="function">
    <text evidence="1">The transhydrogenation between NADH and NADP is coupled to respiration and ATP hydrolysis and functions as a proton pump across the membrane.</text>
</comment>
<evidence type="ECO:0000256" key="1">
    <source>
        <dbReference type="ARBA" id="ARBA00003943"/>
    </source>
</evidence>
<evidence type="ECO:0000256" key="7">
    <source>
        <dbReference type="ARBA" id="ARBA00023027"/>
    </source>
</evidence>
<dbReference type="PROSITE" id="PS00837">
    <property type="entry name" value="ALADH_PNT_2"/>
    <property type="match status" value="1"/>
</dbReference>
<organism evidence="15 16">
    <name type="scientific">Hansschlegelia zhihuaiae</name>
    <dbReference type="NCBI Taxonomy" id="405005"/>
    <lineage>
        <taxon>Bacteria</taxon>
        <taxon>Pseudomonadati</taxon>
        <taxon>Pseudomonadota</taxon>
        <taxon>Alphaproteobacteria</taxon>
        <taxon>Hyphomicrobiales</taxon>
        <taxon>Methylopilaceae</taxon>
        <taxon>Hansschlegelia</taxon>
    </lineage>
</organism>
<feature type="region of interest" description="Disordered" evidence="12">
    <location>
        <begin position="375"/>
        <end position="395"/>
    </location>
</feature>
<dbReference type="Pfam" id="PF01262">
    <property type="entry name" value="AlaDh_PNT_C"/>
    <property type="match status" value="1"/>
</dbReference>
<dbReference type="GO" id="GO:0016491">
    <property type="term" value="F:oxidoreductase activity"/>
    <property type="evidence" value="ECO:0007669"/>
    <property type="project" value="UniProtKB-KW"/>
</dbReference>
<dbReference type="Proteomes" id="UP000289708">
    <property type="component" value="Unassembled WGS sequence"/>
</dbReference>
<evidence type="ECO:0000256" key="6">
    <source>
        <dbReference type="ARBA" id="ARBA00022967"/>
    </source>
</evidence>
<keyword evidence="5" id="KW-0521">NADP</keyword>
<evidence type="ECO:0000313" key="15">
    <source>
        <dbReference type="EMBL" id="RXF75351.1"/>
    </source>
</evidence>
<dbReference type="Gene3D" id="3.40.50.720">
    <property type="entry name" value="NAD(P)-binding Rossmann-like Domain"/>
    <property type="match status" value="2"/>
</dbReference>
<feature type="domain" description="Alanine dehydrogenase/pyridine nucleotide transhydrogenase NAD(H)-binding" evidence="13">
    <location>
        <begin position="148"/>
        <end position="314"/>
    </location>
</feature>
<keyword evidence="4" id="KW-0547">Nucleotide-binding</keyword>
<keyword evidence="16" id="KW-1185">Reference proteome</keyword>
<dbReference type="GO" id="GO:0005886">
    <property type="term" value="C:plasma membrane"/>
    <property type="evidence" value="ECO:0007669"/>
    <property type="project" value="TreeGrafter"/>
</dbReference>
<evidence type="ECO:0000256" key="10">
    <source>
        <dbReference type="ARBA" id="ARBA00076996"/>
    </source>
</evidence>
<evidence type="ECO:0000256" key="12">
    <source>
        <dbReference type="SAM" id="MobiDB-lite"/>
    </source>
</evidence>
<dbReference type="SMART" id="SM01002">
    <property type="entry name" value="AlaDh_PNT_C"/>
    <property type="match status" value="1"/>
</dbReference>
<gene>
    <name evidence="15" type="ORF">EK403_00330</name>
</gene>
<dbReference type="EC" id="7.1.1.1" evidence="3"/>
<keyword evidence="7" id="KW-0520">NAD</keyword>
<accession>A0A4Q0MNB2</accession>
<dbReference type="Pfam" id="PF05222">
    <property type="entry name" value="AlaDh_PNT_N"/>
    <property type="match status" value="1"/>
</dbReference>
<dbReference type="EMBL" id="RYFI01000001">
    <property type="protein sequence ID" value="RXF75351.1"/>
    <property type="molecule type" value="Genomic_DNA"/>
</dbReference>
<reference evidence="15 16" key="1">
    <citation type="submission" date="2018-12" db="EMBL/GenBank/DDBJ databases">
        <title>bacterium Hansschlegelia zhihuaiae S113.</title>
        <authorList>
            <person name="He J."/>
        </authorList>
    </citation>
    <scope>NUCLEOTIDE SEQUENCE [LARGE SCALE GENOMIC DNA]</scope>
    <source>
        <strain evidence="15 16">S 113</strain>
    </source>
</reference>
<name>A0A4Q0MNB2_9HYPH</name>
<dbReference type="CDD" id="cd05304">
    <property type="entry name" value="Rubrum_tdh"/>
    <property type="match status" value="1"/>
</dbReference>
<dbReference type="InterPro" id="IPR007698">
    <property type="entry name" value="AlaDH/PNT_NAD(H)-bd"/>
</dbReference>
<dbReference type="InterPro" id="IPR008143">
    <property type="entry name" value="Ala_DH/PNT_CS2"/>
</dbReference>
<dbReference type="SMART" id="SM01003">
    <property type="entry name" value="AlaDh_PNT_N"/>
    <property type="match status" value="1"/>
</dbReference>
<evidence type="ECO:0000256" key="4">
    <source>
        <dbReference type="ARBA" id="ARBA00022741"/>
    </source>
</evidence>
<evidence type="ECO:0000259" key="14">
    <source>
        <dbReference type="SMART" id="SM01003"/>
    </source>
</evidence>
<dbReference type="NCBIfam" id="NF006942">
    <property type="entry name" value="PRK09424.1"/>
    <property type="match status" value="1"/>
</dbReference>
<feature type="compositionally biased region" description="Basic and acidic residues" evidence="12">
    <location>
        <begin position="385"/>
        <end position="395"/>
    </location>
</feature>
<proteinExistence type="inferred from homology"/>
<protein>
    <recommendedName>
        <fullName evidence="9">NAD(P) transhydrogenase subunit alpha part 1</fullName>
        <ecNumber evidence="3">7.1.1.1</ecNumber>
    </recommendedName>
    <alternativeName>
        <fullName evidence="11">Nicotinamide nucleotide transhydrogenase subunit alpha 1</fullName>
    </alternativeName>
    <alternativeName>
        <fullName evidence="10">Pyridine nucleotide transhydrogenase subunit alpha 1</fullName>
    </alternativeName>
</protein>
<evidence type="ECO:0000259" key="13">
    <source>
        <dbReference type="SMART" id="SM01002"/>
    </source>
</evidence>
<comment type="similarity">
    <text evidence="2">Belongs to the AlaDH/PNT family.</text>
</comment>
<evidence type="ECO:0000256" key="8">
    <source>
        <dbReference type="ARBA" id="ARBA00048202"/>
    </source>
</evidence>
<evidence type="ECO:0000256" key="9">
    <source>
        <dbReference type="ARBA" id="ARBA00071353"/>
    </source>
</evidence>
<dbReference type="OrthoDB" id="9804592at2"/>
<evidence type="ECO:0000256" key="11">
    <source>
        <dbReference type="ARBA" id="ARBA00084087"/>
    </source>
</evidence>
<dbReference type="PANTHER" id="PTHR10160">
    <property type="entry name" value="NAD(P) TRANSHYDROGENASE"/>
    <property type="match status" value="1"/>
</dbReference>
<dbReference type="RefSeq" id="WP_128775530.1">
    <property type="nucleotide sequence ID" value="NZ_RYFI01000001.1"/>
</dbReference>
<feature type="compositionally biased region" description="Low complexity" evidence="12">
    <location>
        <begin position="375"/>
        <end position="384"/>
    </location>
</feature>
<dbReference type="GO" id="GO:0008750">
    <property type="term" value="F:proton-translocating NAD(P)+ transhydrogenase activity"/>
    <property type="evidence" value="ECO:0007669"/>
    <property type="project" value="UniProtKB-EC"/>
</dbReference>
<dbReference type="PANTHER" id="PTHR10160:SF19">
    <property type="entry name" value="PROTON-TRANSLOCATING NAD(P)(+) TRANSHYDROGENASE"/>
    <property type="match status" value="1"/>
</dbReference>
<dbReference type="FunFam" id="3.40.50.720:FF:000188">
    <property type="entry name" value="NAD(P) transhydrogenase alpha subunit 1"/>
    <property type="match status" value="1"/>
</dbReference>